<evidence type="ECO:0000256" key="1">
    <source>
        <dbReference type="ARBA" id="ARBA00022448"/>
    </source>
</evidence>
<dbReference type="GO" id="GO:0046872">
    <property type="term" value="F:metal ion binding"/>
    <property type="evidence" value="ECO:0007669"/>
    <property type="project" value="UniProtKB-KW"/>
</dbReference>
<dbReference type="Pfam" id="PF01512">
    <property type="entry name" value="Complex1_51K"/>
    <property type="match status" value="1"/>
</dbReference>
<keyword evidence="2 8" id="KW-0004">4Fe-4S</keyword>
<keyword evidence="3 8" id="KW-0479">Metal-binding</keyword>
<evidence type="ECO:0000256" key="5">
    <source>
        <dbReference type="ARBA" id="ARBA00022982"/>
    </source>
</evidence>
<dbReference type="Pfam" id="PF13375">
    <property type="entry name" value="RnfC_N"/>
    <property type="match status" value="1"/>
</dbReference>
<evidence type="ECO:0000256" key="8">
    <source>
        <dbReference type="HAMAP-Rule" id="MF_00461"/>
    </source>
</evidence>
<dbReference type="PANTHER" id="PTHR43034">
    <property type="entry name" value="ION-TRANSLOCATING OXIDOREDUCTASE COMPLEX SUBUNIT C"/>
    <property type="match status" value="1"/>
</dbReference>
<dbReference type="STRING" id="1121937.GCA_000423125_01108"/>
<keyword evidence="4 8" id="KW-0677">Repeat</keyword>
<keyword evidence="6 8" id="KW-0408">Iron</keyword>
<feature type="binding site" evidence="8">
    <location>
        <position position="411"/>
    </location>
    <ligand>
        <name>[4Fe-4S] cluster</name>
        <dbReference type="ChEBI" id="CHEBI:49883"/>
        <label>2</label>
    </ligand>
</feature>
<dbReference type="InterPro" id="IPR017900">
    <property type="entry name" value="4Fe4S_Fe_S_CS"/>
</dbReference>
<evidence type="ECO:0000256" key="9">
    <source>
        <dbReference type="SAM" id="Coils"/>
    </source>
</evidence>
<dbReference type="InterPro" id="IPR017896">
    <property type="entry name" value="4Fe4S_Fe-S-bd"/>
</dbReference>
<dbReference type="HAMAP" id="MF_00461">
    <property type="entry name" value="RsxC_RnfC"/>
    <property type="match status" value="1"/>
</dbReference>
<dbReference type="AlphaFoldDB" id="A0A3C1KRL3"/>
<evidence type="ECO:0000256" key="10">
    <source>
        <dbReference type="SAM" id="MobiDB-lite"/>
    </source>
</evidence>
<dbReference type="Gene3D" id="3.30.70.20">
    <property type="match status" value="1"/>
</dbReference>
<dbReference type="SUPFAM" id="SSF46548">
    <property type="entry name" value="alpha-helical ferredoxin"/>
    <property type="match status" value="1"/>
</dbReference>
<dbReference type="EC" id="7.-.-.-" evidence="8"/>
<name>A0A3C1KRL3_9GAMM</name>
<evidence type="ECO:0000313" key="13">
    <source>
        <dbReference type="Proteomes" id="UP000259273"/>
    </source>
</evidence>
<keyword evidence="8" id="KW-0472">Membrane</keyword>
<evidence type="ECO:0000256" key="4">
    <source>
        <dbReference type="ARBA" id="ARBA00022737"/>
    </source>
</evidence>
<organism evidence="12 13">
    <name type="scientific">Haliea salexigens</name>
    <dbReference type="NCBI Taxonomy" id="287487"/>
    <lineage>
        <taxon>Bacteria</taxon>
        <taxon>Pseudomonadati</taxon>
        <taxon>Pseudomonadota</taxon>
        <taxon>Gammaproteobacteria</taxon>
        <taxon>Cellvibrionales</taxon>
        <taxon>Halieaceae</taxon>
        <taxon>Haliea</taxon>
    </lineage>
</organism>
<keyword evidence="8" id="KW-1278">Translocase</keyword>
<keyword evidence="9" id="KW-0175">Coiled coil</keyword>
<evidence type="ECO:0000256" key="6">
    <source>
        <dbReference type="ARBA" id="ARBA00023004"/>
    </source>
</evidence>
<feature type="coiled-coil region" evidence="9">
    <location>
        <begin position="520"/>
        <end position="567"/>
    </location>
</feature>
<dbReference type="GO" id="GO:0051539">
    <property type="term" value="F:4 iron, 4 sulfur cluster binding"/>
    <property type="evidence" value="ECO:0007669"/>
    <property type="project" value="UniProtKB-KW"/>
</dbReference>
<dbReference type="EMBL" id="DMND01000221">
    <property type="protein sequence ID" value="HAN29315.1"/>
    <property type="molecule type" value="Genomic_DNA"/>
</dbReference>
<evidence type="ECO:0000313" key="12">
    <source>
        <dbReference type="EMBL" id="HAN29315.1"/>
    </source>
</evidence>
<feature type="binding site" evidence="8">
    <location>
        <position position="372"/>
    </location>
    <ligand>
        <name>[4Fe-4S] cluster</name>
        <dbReference type="ChEBI" id="CHEBI:49883"/>
        <label>1</label>
    </ligand>
</feature>
<feature type="binding site" evidence="8">
    <location>
        <position position="414"/>
    </location>
    <ligand>
        <name>[4Fe-4S] cluster</name>
        <dbReference type="ChEBI" id="CHEBI:49883"/>
        <label>2</label>
    </ligand>
</feature>
<comment type="subunit">
    <text evidence="8">The complex is composed of six subunits: RnfA, RnfB, RnfC, RnfD, RnfE and RnfG.</text>
</comment>
<dbReference type="InterPro" id="IPR037225">
    <property type="entry name" value="Nuo51_FMN-bd_sf"/>
</dbReference>
<dbReference type="PROSITE" id="PS00198">
    <property type="entry name" value="4FE4S_FER_1"/>
    <property type="match status" value="1"/>
</dbReference>
<keyword evidence="7 8" id="KW-0411">Iron-sulfur</keyword>
<dbReference type="InterPro" id="IPR010208">
    <property type="entry name" value="Ion_transpt_RnfC/RsxC"/>
</dbReference>
<gene>
    <name evidence="8" type="primary">rnfC</name>
    <name evidence="12" type="ORF">DCP75_16645</name>
</gene>
<feature type="binding site" evidence="8">
    <location>
        <position position="369"/>
    </location>
    <ligand>
        <name>[4Fe-4S] cluster</name>
        <dbReference type="ChEBI" id="CHEBI:49883"/>
        <label>1</label>
    </ligand>
</feature>
<accession>A0A3C1KRL3</accession>
<feature type="binding site" evidence="8">
    <location>
        <position position="375"/>
    </location>
    <ligand>
        <name>[4Fe-4S] cluster</name>
        <dbReference type="ChEBI" id="CHEBI:49883"/>
        <label>1</label>
    </ligand>
</feature>
<reference evidence="12 13" key="1">
    <citation type="journal article" date="2018" name="Nat. Biotechnol.">
        <title>A standardized bacterial taxonomy based on genome phylogeny substantially revises the tree of life.</title>
        <authorList>
            <person name="Parks D.H."/>
            <person name="Chuvochina M."/>
            <person name="Waite D.W."/>
            <person name="Rinke C."/>
            <person name="Skarshewski A."/>
            <person name="Chaumeil P.A."/>
            <person name="Hugenholtz P."/>
        </authorList>
    </citation>
    <scope>NUCLEOTIDE SEQUENCE [LARGE SCALE GENOMIC DNA]</scope>
    <source>
        <strain evidence="12">UBA9158</strain>
    </source>
</reference>
<dbReference type="NCBIfam" id="NF003454">
    <property type="entry name" value="PRK05035.1"/>
    <property type="match status" value="1"/>
</dbReference>
<dbReference type="Pfam" id="PF10531">
    <property type="entry name" value="SLBB"/>
    <property type="match status" value="1"/>
</dbReference>
<keyword evidence="8" id="KW-0997">Cell inner membrane</keyword>
<dbReference type="PROSITE" id="PS51379">
    <property type="entry name" value="4FE4S_FER_2"/>
    <property type="match status" value="2"/>
</dbReference>
<sequence>MRRVHDFHGGIHPAENKHQSLQQPIRNAGIPPQLILPLSQHIGAPARPVVAVGEQVLKGQLIAEPGGHVSVPLHAPTSGMVSAIEDRPIPHPSGFPAPCIVIDCDQEDRWAPLQGVANYRDCEATELLELIRAGGIAGMGGAGFPTAVKLAGKPGRAVKTLIINGTECEPYITADDSLMRERATDIVEGIAILQHILQPQEVLLGLEDNKPEAIAALRAATAGSTIEVVTFPTKYPSGGEKQLIEILTGQQVPSGGLPGDIGIVCQNVGTAVAVRDAICHGRPLLSRITTVTGDAVEAPQNFEVLLGTPMQYLLELAGLHPERCERLVMGGPMMGFTVTTAQAPIVKTTNCILAPTAAELPPPPPAQPCIRCGLCAEACPASLLPQQLFWFAQGKEFEKLEQHKLFDCIECGACSWVCPSHIPLVQYYRASKADILEQRREHAKSEQARQRFEARQVRLAQEEEEREAKRAARKAAAEKRAELAAQGDAEDPIQAAIERAKAKKAAQQDGQPVAASVSPEAALRQKLAKAEQRLAQSVASGEDAKIVSALEASVERLKGKLAEAESATTESGAT</sequence>
<comment type="cofactor">
    <cofactor evidence="8">
        <name>[4Fe-4S] cluster</name>
        <dbReference type="ChEBI" id="CHEBI:49883"/>
    </cofactor>
    <text evidence="8">Binds 2 [4Fe-4S] clusters per subunit.</text>
</comment>
<dbReference type="InterPro" id="IPR011538">
    <property type="entry name" value="Nuo51_FMN-bd"/>
</dbReference>
<dbReference type="GO" id="GO:0009055">
    <property type="term" value="F:electron transfer activity"/>
    <property type="evidence" value="ECO:0007669"/>
    <property type="project" value="InterPro"/>
</dbReference>
<evidence type="ECO:0000256" key="3">
    <source>
        <dbReference type="ARBA" id="ARBA00022723"/>
    </source>
</evidence>
<keyword evidence="1 8" id="KW-0813">Transport</keyword>
<comment type="caution">
    <text evidence="12">The sequence shown here is derived from an EMBL/GenBank/DDBJ whole genome shotgun (WGS) entry which is preliminary data.</text>
</comment>
<dbReference type="InterPro" id="IPR026902">
    <property type="entry name" value="RnfC_N"/>
</dbReference>
<proteinExistence type="inferred from homology"/>
<feature type="binding site" evidence="8">
    <location>
        <position position="418"/>
    </location>
    <ligand>
        <name>[4Fe-4S] cluster</name>
        <dbReference type="ChEBI" id="CHEBI:49883"/>
        <label>1</label>
    </ligand>
</feature>
<evidence type="ECO:0000256" key="7">
    <source>
        <dbReference type="ARBA" id="ARBA00023014"/>
    </source>
</evidence>
<dbReference type="Pfam" id="PF13183">
    <property type="entry name" value="Fer4_8"/>
    <property type="match status" value="1"/>
</dbReference>
<protein>
    <recommendedName>
        <fullName evidence="8">Ion-translocating oxidoreductase complex subunit C</fullName>
        <ecNumber evidence="8">7.-.-.-</ecNumber>
    </recommendedName>
    <alternativeName>
        <fullName evidence="8">Rnf electron transport complex subunit C</fullName>
    </alternativeName>
</protein>
<comment type="similarity">
    <text evidence="8">Belongs to the 4Fe4S bacterial-type ferredoxin family. RnfC subfamily.</text>
</comment>
<feature type="binding site" evidence="8">
    <location>
        <position position="379"/>
    </location>
    <ligand>
        <name>[4Fe-4S] cluster</name>
        <dbReference type="ChEBI" id="CHEBI:49883"/>
        <label>2</label>
    </ligand>
</feature>
<dbReference type="GO" id="GO:0005886">
    <property type="term" value="C:plasma membrane"/>
    <property type="evidence" value="ECO:0007669"/>
    <property type="project" value="UniProtKB-SubCell"/>
</dbReference>
<feature type="domain" description="4Fe-4S ferredoxin-type" evidence="11">
    <location>
        <begin position="359"/>
        <end position="389"/>
    </location>
</feature>
<feature type="coiled-coil region" evidence="9">
    <location>
        <begin position="435"/>
        <end position="481"/>
    </location>
</feature>
<dbReference type="Proteomes" id="UP000259273">
    <property type="component" value="Unassembled WGS sequence"/>
</dbReference>
<feature type="region of interest" description="Disordered" evidence="10">
    <location>
        <begin position="500"/>
        <end position="520"/>
    </location>
</feature>
<keyword evidence="5 8" id="KW-0249">Electron transport</keyword>
<dbReference type="GO" id="GO:0022900">
    <property type="term" value="P:electron transport chain"/>
    <property type="evidence" value="ECO:0007669"/>
    <property type="project" value="UniProtKB-UniRule"/>
</dbReference>
<dbReference type="PANTHER" id="PTHR43034:SF2">
    <property type="entry name" value="ION-TRANSLOCATING OXIDOREDUCTASE COMPLEX SUBUNIT C"/>
    <property type="match status" value="1"/>
</dbReference>
<comment type="subcellular location">
    <subcellularLocation>
        <location evidence="8">Cell inner membrane</location>
        <topology evidence="8">Peripheral membrane protein</topology>
    </subcellularLocation>
</comment>
<feature type="domain" description="4Fe-4S ferredoxin-type" evidence="11">
    <location>
        <begin position="398"/>
        <end position="428"/>
    </location>
</feature>
<comment type="function">
    <text evidence="8">Part of a membrane-bound complex that couples electron transfer with translocation of ions across the membrane.</text>
</comment>
<feature type="binding site" evidence="8">
    <location>
        <position position="408"/>
    </location>
    <ligand>
        <name>[4Fe-4S] cluster</name>
        <dbReference type="ChEBI" id="CHEBI:49883"/>
        <label>2</label>
    </ligand>
</feature>
<dbReference type="SUPFAM" id="SSF142019">
    <property type="entry name" value="Nqo1 FMN-binding domain-like"/>
    <property type="match status" value="1"/>
</dbReference>
<dbReference type="Gene3D" id="3.40.50.11540">
    <property type="entry name" value="NADH-ubiquinone oxidoreductase 51kDa subunit"/>
    <property type="match status" value="1"/>
</dbReference>
<evidence type="ECO:0000256" key="2">
    <source>
        <dbReference type="ARBA" id="ARBA00022485"/>
    </source>
</evidence>
<dbReference type="InterPro" id="IPR019554">
    <property type="entry name" value="Soluble_ligand-bd"/>
</dbReference>
<keyword evidence="8" id="KW-1003">Cell membrane</keyword>
<evidence type="ECO:0000259" key="11">
    <source>
        <dbReference type="PROSITE" id="PS51379"/>
    </source>
</evidence>
<dbReference type="NCBIfam" id="TIGR01945">
    <property type="entry name" value="rnfC"/>
    <property type="match status" value="1"/>
</dbReference>